<name>C1BT12_LEPSM</name>
<dbReference type="InterPro" id="IPR032098">
    <property type="entry name" value="Acyltransf_C"/>
</dbReference>
<accession>C1BT12</accession>
<keyword evidence="4" id="KW-1133">Transmembrane helix</keyword>
<evidence type="ECO:0000313" key="6">
    <source>
        <dbReference type="EMBL" id="ACO12165.1"/>
    </source>
</evidence>
<proteinExistence type="evidence at transcript level"/>
<evidence type="ECO:0000259" key="5">
    <source>
        <dbReference type="SMART" id="SM00563"/>
    </source>
</evidence>
<feature type="transmembrane region" description="Helical" evidence="4">
    <location>
        <begin position="46"/>
        <end position="63"/>
    </location>
</feature>
<dbReference type="Pfam" id="PF16076">
    <property type="entry name" value="Acyltransf_C"/>
    <property type="match status" value="1"/>
</dbReference>
<keyword evidence="4" id="KW-0472">Membrane</keyword>
<feature type="transmembrane region" description="Helical" evidence="4">
    <location>
        <begin position="313"/>
        <end position="332"/>
    </location>
</feature>
<dbReference type="GO" id="GO:0012505">
    <property type="term" value="C:endomembrane system"/>
    <property type="evidence" value="ECO:0007669"/>
    <property type="project" value="TreeGrafter"/>
</dbReference>
<comment type="similarity">
    <text evidence="1">Belongs to the 1-acyl-sn-glycerol-3-phosphate acyltransferase family.</text>
</comment>
<dbReference type="PANTHER" id="PTHR10983">
    <property type="entry name" value="1-ACYLGLYCEROL-3-PHOSPHATE ACYLTRANSFERASE-RELATED"/>
    <property type="match status" value="1"/>
</dbReference>
<feature type="domain" description="Phospholipid/glycerol acyltransferase" evidence="5">
    <location>
        <begin position="88"/>
        <end position="213"/>
    </location>
</feature>
<sequence>MGWKSWTFFHILFFLTFLISGLAINLLQGLSYLLFPKSLFRRLNYYLQWIMYGQFIFFFDWWSSSEVRMYGPSSQIKEMQSQIGHEHAIILCNHHYETDWLFGWCIAERFRILGAAKVLMKAVLKYVPVLGWGWNLSDIIFVKRNWNVDQKLIPAAIQRLNDYPFPFWLLIYAEGTRFTKEKHLASQDFRLKSMDSNLPDLKHHLIPRTRGFYLTLMNLDFKAVPAIYDVTLVAQKETSSLLRVLNGEPLNVDAFVRRLPLDGVEKKEDSINSFLMKTYKEKDEFIDHFINSGHFGEGTESIHFFPKRRLHSLINAIVLNILVLAPFFYYVIRTFIYGSSFHIGFLIAIYSLLYFGLKKMIGITKFSKSSAYGNQKKQE</sequence>
<keyword evidence="2 6" id="KW-0808">Transferase</keyword>
<evidence type="ECO:0000256" key="1">
    <source>
        <dbReference type="ARBA" id="ARBA00008655"/>
    </source>
</evidence>
<dbReference type="AlphaFoldDB" id="C1BT12"/>
<evidence type="ECO:0000256" key="4">
    <source>
        <dbReference type="SAM" id="Phobius"/>
    </source>
</evidence>
<keyword evidence="4" id="KW-0812">Transmembrane</keyword>
<dbReference type="SMART" id="SM00563">
    <property type="entry name" value="PlsC"/>
    <property type="match status" value="1"/>
</dbReference>
<evidence type="ECO:0000256" key="2">
    <source>
        <dbReference type="ARBA" id="ARBA00022679"/>
    </source>
</evidence>
<keyword evidence="3 6" id="KW-0012">Acyltransferase</keyword>
<dbReference type="SUPFAM" id="SSF69593">
    <property type="entry name" value="Glycerol-3-phosphate (1)-acyltransferase"/>
    <property type="match status" value="1"/>
</dbReference>
<feature type="transmembrane region" description="Helical" evidence="4">
    <location>
        <begin position="12"/>
        <end position="34"/>
    </location>
</feature>
<organism evidence="6">
    <name type="scientific">Lepeophtheirus salmonis</name>
    <name type="common">Salmon louse</name>
    <name type="synonym">Caligus salmonis</name>
    <dbReference type="NCBI Taxonomy" id="72036"/>
    <lineage>
        <taxon>Eukaryota</taxon>
        <taxon>Metazoa</taxon>
        <taxon>Ecdysozoa</taxon>
        <taxon>Arthropoda</taxon>
        <taxon>Crustacea</taxon>
        <taxon>Multicrustacea</taxon>
        <taxon>Hexanauplia</taxon>
        <taxon>Copepoda</taxon>
        <taxon>Siphonostomatoida</taxon>
        <taxon>Caligidae</taxon>
        <taxon>Lepeophtheirus</taxon>
    </lineage>
</organism>
<dbReference type="GO" id="GO:0003841">
    <property type="term" value="F:1-acylglycerol-3-phosphate O-acyltransferase activity"/>
    <property type="evidence" value="ECO:0007669"/>
    <property type="project" value="TreeGrafter"/>
</dbReference>
<evidence type="ECO:0000256" key="3">
    <source>
        <dbReference type="ARBA" id="ARBA00023315"/>
    </source>
</evidence>
<gene>
    <name evidence="6" type="primary">PLCD</name>
</gene>
<dbReference type="EMBL" id="BT077741">
    <property type="protein sequence ID" value="ACO12165.1"/>
    <property type="molecule type" value="mRNA"/>
</dbReference>
<dbReference type="PANTHER" id="PTHR10983:SF24">
    <property type="entry name" value="1-ACYLGLYCEROL-3-PHOSPHATE O-ACYLTRANSFERASE 3, ISOFORM E-RELATED"/>
    <property type="match status" value="1"/>
</dbReference>
<dbReference type="OrthoDB" id="189226at2759"/>
<reference evidence="6" key="1">
    <citation type="submission" date="2009-06" db="EMBL/GenBank/DDBJ databases">
        <title>Lepeophtheirus salmonis ESTs and full-length cDNAs.</title>
        <authorList>
            <person name="Yasuike M."/>
            <person name="von Schalburg K."/>
            <person name="Cooper G."/>
            <person name="Leong J."/>
            <person name="Jones S.R.M."/>
            <person name="Koop B.F."/>
        </authorList>
    </citation>
    <scope>NUCLEOTIDE SEQUENCE</scope>
    <source>
        <strain evidence="6">Pacific form</strain>
        <tissue evidence="6">Whole</tissue>
    </source>
</reference>
<dbReference type="CDD" id="cd07990">
    <property type="entry name" value="LPLAT_LCLAT1-like"/>
    <property type="match status" value="1"/>
</dbReference>
<feature type="transmembrane region" description="Helical" evidence="4">
    <location>
        <begin position="338"/>
        <end position="357"/>
    </location>
</feature>
<dbReference type="Pfam" id="PF01553">
    <property type="entry name" value="Acyltransferase"/>
    <property type="match status" value="1"/>
</dbReference>
<dbReference type="InterPro" id="IPR002123">
    <property type="entry name" value="Plipid/glycerol_acylTrfase"/>
</dbReference>
<protein>
    <submittedName>
        <fullName evidence="6">1-acyl-sn-glycerol-3-phosphate acyltransferase delta</fullName>
    </submittedName>
</protein>